<accession>A0A517ZB22</accession>
<dbReference type="Proteomes" id="UP000320496">
    <property type="component" value="Chromosome"/>
</dbReference>
<feature type="compositionally biased region" description="Basic and acidic residues" evidence="1">
    <location>
        <begin position="321"/>
        <end position="336"/>
    </location>
</feature>
<evidence type="ECO:0000313" key="3">
    <source>
        <dbReference type="Proteomes" id="UP000320496"/>
    </source>
</evidence>
<sequence length="363" mass="41606">MSNGRCECDGPGWCERHGCRKSPHFYRLCRSRSDYFRMWERGLGPGQHQQRPHQTAPLRGCAIHERPWEGSARPKPWQYRVTAAIPVLDTPDLLEVVIDILRLQTMRPFIIVVDTGSTPEHLSRIESLRSSDVEVHSLRLNGVRHPSDFPAMAMDLAFAVCRTRFLFATHADCFLRKRTLLSEMVELCESTSPVVGYELSPRKHKDWKGMVGHTCTMVDMASMDEIGAGWSLRRLARRYGVEAYHPDPRRPNWPDTELLLNYLLRENGITPHLIGHEENHIRNRDDNIDHCRSLTSGLLYNDTYYQTALGWAEQAMEEARSRIEEWRNETSPRESTGRTAVRNGRAVSEPAEPPSPLASSPEQ</sequence>
<dbReference type="CDD" id="cd00761">
    <property type="entry name" value="Glyco_tranf_GTA_type"/>
    <property type="match status" value="1"/>
</dbReference>
<reference evidence="2 3" key="1">
    <citation type="submission" date="2019-02" db="EMBL/GenBank/DDBJ databases">
        <title>Deep-cultivation of Planctomycetes and their phenomic and genomic characterization uncovers novel biology.</title>
        <authorList>
            <person name="Wiegand S."/>
            <person name="Jogler M."/>
            <person name="Boedeker C."/>
            <person name="Pinto D."/>
            <person name="Vollmers J."/>
            <person name="Rivas-Marin E."/>
            <person name="Kohn T."/>
            <person name="Peeters S.H."/>
            <person name="Heuer A."/>
            <person name="Rast P."/>
            <person name="Oberbeckmann S."/>
            <person name="Bunk B."/>
            <person name="Jeske O."/>
            <person name="Meyerdierks A."/>
            <person name="Storesund J.E."/>
            <person name="Kallscheuer N."/>
            <person name="Luecker S."/>
            <person name="Lage O.M."/>
            <person name="Pohl T."/>
            <person name="Merkel B.J."/>
            <person name="Hornburger P."/>
            <person name="Mueller R.-W."/>
            <person name="Bruemmer F."/>
            <person name="Labrenz M."/>
            <person name="Spormann A.M."/>
            <person name="Op den Camp H."/>
            <person name="Overmann J."/>
            <person name="Amann R."/>
            <person name="Jetten M.S.M."/>
            <person name="Mascher T."/>
            <person name="Medema M.H."/>
            <person name="Devos D.P."/>
            <person name="Kaster A.-K."/>
            <person name="Ovreas L."/>
            <person name="Rohde M."/>
            <person name="Galperin M.Y."/>
            <person name="Jogler C."/>
        </authorList>
    </citation>
    <scope>NUCLEOTIDE SEQUENCE [LARGE SCALE GENOMIC DNA]</scope>
    <source>
        <strain evidence="2 3">Mal4</strain>
    </source>
</reference>
<organism evidence="2 3">
    <name type="scientific">Maioricimonas rarisocia</name>
    <dbReference type="NCBI Taxonomy" id="2528026"/>
    <lineage>
        <taxon>Bacteria</taxon>
        <taxon>Pseudomonadati</taxon>
        <taxon>Planctomycetota</taxon>
        <taxon>Planctomycetia</taxon>
        <taxon>Planctomycetales</taxon>
        <taxon>Planctomycetaceae</taxon>
        <taxon>Maioricimonas</taxon>
    </lineage>
</organism>
<dbReference type="SUPFAM" id="SSF53448">
    <property type="entry name" value="Nucleotide-diphospho-sugar transferases"/>
    <property type="match status" value="1"/>
</dbReference>
<proteinExistence type="predicted"/>
<evidence type="ECO:0000256" key="1">
    <source>
        <dbReference type="SAM" id="MobiDB-lite"/>
    </source>
</evidence>
<dbReference type="InterPro" id="IPR029044">
    <property type="entry name" value="Nucleotide-diphossugar_trans"/>
</dbReference>
<dbReference type="AlphaFoldDB" id="A0A517ZB22"/>
<gene>
    <name evidence="2" type="ORF">Mal4_40040</name>
</gene>
<dbReference type="EMBL" id="CP036275">
    <property type="protein sequence ID" value="QDU39658.1"/>
    <property type="molecule type" value="Genomic_DNA"/>
</dbReference>
<keyword evidence="3" id="KW-1185">Reference proteome</keyword>
<name>A0A517ZB22_9PLAN</name>
<evidence type="ECO:0000313" key="2">
    <source>
        <dbReference type="EMBL" id="QDU39658.1"/>
    </source>
</evidence>
<dbReference type="KEGG" id="mri:Mal4_40040"/>
<protein>
    <submittedName>
        <fullName evidence="2">Uncharacterized protein</fullName>
    </submittedName>
</protein>
<feature type="region of interest" description="Disordered" evidence="1">
    <location>
        <begin position="321"/>
        <end position="363"/>
    </location>
</feature>
<dbReference type="Gene3D" id="3.90.550.10">
    <property type="entry name" value="Spore Coat Polysaccharide Biosynthesis Protein SpsA, Chain A"/>
    <property type="match status" value="1"/>
</dbReference>